<dbReference type="Gramene" id="KRH12219">
    <property type="protein sequence ID" value="KRH12219"/>
    <property type="gene ID" value="GLYMA_15G160200"/>
</dbReference>
<keyword evidence="1" id="KW-1133">Transmembrane helix</keyword>
<dbReference type="Proteomes" id="UP000008827">
    <property type="component" value="Chromosome 15"/>
</dbReference>
<evidence type="ECO:0000313" key="4">
    <source>
        <dbReference type="Proteomes" id="UP000008827"/>
    </source>
</evidence>
<dbReference type="AlphaFoldDB" id="A0A0R0GAP6"/>
<keyword evidence="4" id="KW-1185">Reference proteome</keyword>
<reference evidence="2 3" key="1">
    <citation type="journal article" date="2010" name="Nature">
        <title>Genome sequence of the palaeopolyploid soybean.</title>
        <authorList>
            <person name="Schmutz J."/>
            <person name="Cannon S.B."/>
            <person name="Schlueter J."/>
            <person name="Ma J."/>
            <person name="Mitros T."/>
            <person name="Nelson W."/>
            <person name="Hyten D.L."/>
            <person name="Song Q."/>
            <person name="Thelen J.J."/>
            <person name="Cheng J."/>
            <person name="Xu D."/>
            <person name="Hellsten U."/>
            <person name="May G.D."/>
            <person name="Yu Y."/>
            <person name="Sakurai T."/>
            <person name="Umezawa T."/>
            <person name="Bhattacharyya M.K."/>
            <person name="Sandhu D."/>
            <person name="Valliyodan B."/>
            <person name="Lindquist E."/>
            <person name="Peto M."/>
            <person name="Grant D."/>
            <person name="Shu S."/>
            <person name="Goodstein D."/>
            <person name="Barry K."/>
            <person name="Futrell-Griggs M."/>
            <person name="Abernathy B."/>
            <person name="Du J."/>
            <person name="Tian Z."/>
            <person name="Zhu L."/>
            <person name="Gill N."/>
            <person name="Joshi T."/>
            <person name="Libault M."/>
            <person name="Sethuraman A."/>
            <person name="Zhang X.-C."/>
            <person name="Shinozaki K."/>
            <person name="Nguyen H.T."/>
            <person name="Wing R.A."/>
            <person name="Cregan P."/>
            <person name="Specht J."/>
            <person name="Grimwood J."/>
            <person name="Rokhsar D."/>
            <person name="Stacey G."/>
            <person name="Shoemaker R.C."/>
            <person name="Jackson S.A."/>
        </authorList>
    </citation>
    <scope>NUCLEOTIDE SEQUENCE</scope>
    <source>
        <strain evidence="3">cv. Williams 82</strain>
        <tissue evidence="2">Callus</tissue>
    </source>
</reference>
<dbReference type="InParanoid" id="A0A0R0GAP6"/>
<gene>
    <name evidence="2" type="ORF">GLYMA_15G160200</name>
</gene>
<dbReference type="EnsemblPlants" id="KRH12219">
    <property type="protein sequence ID" value="KRH12219"/>
    <property type="gene ID" value="GLYMA_15G160200"/>
</dbReference>
<evidence type="ECO:0000313" key="3">
    <source>
        <dbReference type="EnsemblPlants" id="KRH12219"/>
    </source>
</evidence>
<keyword evidence="1" id="KW-0812">Transmembrane</keyword>
<dbReference type="EMBL" id="CM000848">
    <property type="protein sequence ID" value="KRH12219.1"/>
    <property type="molecule type" value="Genomic_DNA"/>
</dbReference>
<evidence type="ECO:0000313" key="2">
    <source>
        <dbReference type="EMBL" id="KRH12219.1"/>
    </source>
</evidence>
<proteinExistence type="predicted"/>
<sequence length="71" mass="8476">MNRKFTAYYATTVKPYLPYKITLLKAYLFIYLNSYVLLSTYKPELNKLETNFIFPSYFLSLSNKVLDIYLP</sequence>
<protein>
    <submittedName>
        <fullName evidence="2 3">Uncharacterized protein</fullName>
    </submittedName>
</protein>
<name>A0A0R0GAP6_SOYBN</name>
<evidence type="ECO:0000256" key="1">
    <source>
        <dbReference type="SAM" id="Phobius"/>
    </source>
</evidence>
<organism evidence="2">
    <name type="scientific">Glycine max</name>
    <name type="common">Soybean</name>
    <name type="synonym">Glycine hispida</name>
    <dbReference type="NCBI Taxonomy" id="3847"/>
    <lineage>
        <taxon>Eukaryota</taxon>
        <taxon>Viridiplantae</taxon>
        <taxon>Streptophyta</taxon>
        <taxon>Embryophyta</taxon>
        <taxon>Tracheophyta</taxon>
        <taxon>Spermatophyta</taxon>
        <taxon>Magnoliopsida</taxon>
        <taxon>eudicotyledons</taxon>
        <taxon>Gunneridae</taxon>
        <taxon>Pentapetalae</taxon>
        <taxon>rosids</taxon>
        <taxon>fabids</taxon>
        <taxon>Fabales</taxon>
        <taxon>Fabaceae</taxon>
        <taxon>Papilionoideae</taxon>
        <taxon>50 kb inversion clade</taxon>
        <taxon>NPAAA clade</taxon>
        <taxon>indigoferoid/millettioid clade</taxon>
        <taxon>Phaseoleae</taxon>
        <taxon>Glycine</taxon>
        <taxon>Glycine subgen. Soja</taxon>
    </lineage>
</organism>
<feature type="transmembrane region" description="Helical" evidence="1">
    <location>
        <begin position="21"/>
        <end position="38"/>
    </location>
</feature>
<keyword evidence="1" id="KW-0472">Membrane</keyword>
<reference evidence="2" key="3">
    <citation type="submission" date="2018-07" db="EMBL/GenBank/DDBJ databases">
        <title>WGS assembly of Glycine max.</title>
        <authorList>
            <person name="Schmutz J."/>
            <person name="Cannon S."/>
            <person name="Schlueter J."/>
            <person name="Ma J."/>
            <person name="Mitros T."/>
            <person name="Nelson W."/>
            <person name="Hyten D."/>
            <person name="Song Q."/>
            <person name="Thelen J."/>
            <person name="Cheng J."/>
            <person name="Xu D."/>
            <person name="Hellsten U."/>
            <person name="May G."/>
            <person name="Yu Y."/>
            <person name="Sakurai T."/>
            <person name="Umezawa T."/>
            <person name="Bhattacharyya M."/>
            <person name="Sandhu D."/>
            <person name="Valliyodan B."/>
            <person name="Lindquist E."/>
            <person name="Peto M."/>
            <person name="Grant D."/>
            <person name="Shu S."/>
            <person name="Goodstein D."/>
            <person name="Barry K."/>
            <person name="Futrell-Griggs M."/>
            <person name="Abernathy B."/>
            <person name="Du J."/>
            <person name="Tian Z."/>
            <person name="Zhu L."/>
            <person name="Gill N."/>
            <person name="Joshi T."/>
            <person name="Libault M."/>
            <person name="Sethuraman A."/>
            <person name="Zhang X."/>
            <person name="Shinozaki K."/>
            <person name="Nguyen H."/>
            <person name="Wing R."/>
            <person name="Cregan P."/>
            <person name="Specht J."/>
            <person name="Grimwood J."/>
            <person name="Rokhsar D."/>
            <person name="Stacey G."/>
            <person name="Shoemaker R."/>
            <person name="Jackson S."/>
        </authorList>
    </citation>
    <scope>NUCLEOTIDE SEQUENCE</scope>
    <source>
        <tissue evidence="2">Callus</tissue>
    </source>
</reference>
<accession>A0A0R0GAP6</accession>
<reference evidence="3" key="2">
    <citation type="submission" date="2018-02" db="UniProtKB">
        <authorList>
            <consortium name="EnsemblPlants"/>
        </authorList>
    </citation>
    <scope>IDENTIFICATION</scope>
    <source>
        <strain evidence="3">Williams 82</strain>
    </source>
</reference>